<keyword evidence="6" id="KW-0106">Calcium</keyword>
<dbReference type="InterPro" id="IPR002067">
    <property type="entry name" value="MCP"/>
</dbReference>
<dbReference type="InterPro" id="IPR011992">
    <property type="entry name" value="EF-hand-dom_pair"/>
</dbReference>
<dbReference type="Pfam" id="PF21797">
    <property type="entry name" value="CycT2-like_C"/>
    <property type="match status" value="1"/>
</dbReference>
<keyword evidence="5" id="KW-0677">Repeat</keyword>
<proteinExistence type="inferred from homology"/>
<dbReference type="InterPro" id="IPR018247">
    <property type="entry name" value="EF_Hand_1_Ca_BS"/>
</dbReference>
<dbReference type="InterPro" id="IPR018108">
    <property type="entry name" value="MCP_transmembrane"/>
</dbReference>
<feature type="repeat" description="Solcar" evidence="9">
    <location>
        <begin position="1081"/>
        <end position="1163"/>
    </location>
</feature>
<evidence type="ECO:0000256" key="3">
    <source>
        <dbReference type="ARBA" id="ARBA00022448"/>
    </source>
</evidence>
<dbReference type="InterPro" id="IPR013763">
    <property type="entry name" value="Cyclin-like_dom"/>
</dbReference>
<evidence type="ECO:0000256" key="5">
    <source>
        <dbReference type="ARBA" id="ARBA00022737"/>
    </source>
</evidence>
<dbReference type="InterPro" id="IPR006671">
    <property type="entry name" value="Cyclin_N"/>
</dbReference>
<dbReference type="PROSITE" id="PS00018">
    <property type="entry name" value="EF_HAND_1"/>
    <property type="match status" value="1"/>
</dbReference>
<dbReference type="Pfam" id="PF00153">
    <property type="entry name" value="Mito_carr"/>
    <property type="match status" value="3"/>
</dbReference>
<evidence type="ECO:0000313" key="14">
    <source>
        <dbReference type="Proteomes" id="UP001396334"/>
    </source>
</evidence>
<evidence type="ECO:0000313" key="13">
    <source>
        <dbReference type="EMBL" id="KAK8994498.1"/>
    </source>
</evidence>
<dbReference type="PRINTS" id="PR00926">
    <property type="entry name" value="MITOCARRIER"/>
</dbReference>
<feature type="repeat" description="Solcar" evidence="9">
    <location>
        <begin position="1172"/>
        <end position="1257"/>
    </location>
</feature>
<keyword evidence="8 9" id="KW-0472">Membrane</keyword>
<comment type="similarity">
    <text evidence="10">Belongs to the cyclin family.</text>
</comment>
<dbReference type="InterPro" id="IPR036915">
    <property type="entry name" value="Cyclin-like_sf"/>
</dbReference>
<dbReference type="Proteomes" id="UP001396334">
    <property type="component" value="Unassembled WGS sequence"/>
</dbReference>
<gene>
    <name evidence="13" type="ORF">V6N11_045584</name>
</gene>
<comment type="similarity">
    <text evidence="2">Belongs to the mitochondrial carrier (TC 2.A.29) family.</text>
</comment>
<feature type="region of interest" description="Disordered" evidence="11">
    <location>
        <begin position="279"/>
        <end position="326"/>
    </location>
</feature>
<keyword evidence="14" id="KW-1185">Reference proteome</keyword>
<keyword evidence="10" id="KW-0195">Cyclin</keyword>
<dbReference type="InterPro" id="IPR023395">
    <property type="entry name" value="MCP_dom_sf"/>
</dbReference>
<dbReference type="SUPFAM" id="SSF103506">
    <property type="entry name" value="Mitochondrial carrier"/>
    <property type="match status" value="1"/>
</dbReference>
<feature type="domain" description="EF-hand" evidence="12">
    <location>
        <begin position="826"/>
        <end position="861"/>
    </location>
</feature>
<name>A0ABR2Q1E2_9ROSI</name>
<feature type="repeat" description="Solcar" evidence="9">
    <location>
        <begin position="992"/>
        <end position="1072"/>
    </location>
</feature>
<dbReference type="PROSITE" id="PS50222">
    <property type="entry name" value="EF_HAND_2"/>
    <property type="match status" value="1"/>
</dbReference>
<evidence type="ECO:0000256" key="6">
    <source>
        <dbReference type="ARBA" id="ARBA00022837"/>
    </source>
</evidence>
<dbReference type="Gene3D" id="1.50.40.10">
    <property type="entry name" value="Mitochondrial carrier domain"/>
    <property type="match status" value="1"/>
</dbReference>
<evidence type="ECO:0000256" key="10">
    <source>
        <dbReference type="RuleBase" id="RU000383"/>
    </source>
</evidence>
<keyword evidence="7" id="KW-1133">Transmembrane helix</keyword>
<dbReference type="SUPFAM" id="SSF47954">
    <property type="entry name" value="Cyclin-like"/>
    <property type="match status" value="2"/>
</dbReference>
<evidence type="ECO:0000256" key="11">
    <source>
        <dbReference type="SAM" id="MobiDB-lite"/>
    </source>
</evidence>
<dbReference type="SMART" id="SM00385">
    <property type="entry name" value="CYCLIN"/>
    <property type="match status" value="2"/>
</dbReference>
<protein>
    <recommendedName>
        <fullName evidence="12">EF-hand domain-containing protein</fullName>
    </recommendedName>
</protein>
<reference evidence="13 14" key="1">
    <citation type="journal article" date="2024" name="G3 (Bethesda)">
        <title>Genome assembly of Hibiscus sabdariffa L. provides insights into metabolisms of medicinal natural products.</title>
        <authorList>
            <person name="Kim T."/>
        </authorList>
    </citation>
    <scope>NUCLEOTIDE SEQUENCE [LARGE SCALE GENOMIC DNA]</scope>
    <source>
        <strain evidence="13">TK-2024</strain>
        <tissue evidence="13">Old leaves</tissue>
    </source>
</reference>
<evidence type="ECO:0000256" key="9">
    <source>
        <dbReference type="PROSITE-ProRule" id="PRU00282"/>
    </source>
</evidence>
<dbReference type="InterPro" id="IPR002048">
    <property type="entry name" value="EF_hand_dom"/>
</dbReference>
<evidence type="ECO:0000256" key="4">
    <source>
        <dbReference type="ARBA" id="ARBA00022692"/>
    </source>
</evidence>
<keyword evidence="4 9" id="KW-0812">Transmembrane</keyword>
<dbReference type="Gene3D" id="1.10.238.10">
    <property type="entry name" value="EF-hand"/>
    <property type="match status" value="1"/>
</dbReference>
<organism evidence="13 14">
    <name type="scientific">Hibiscus sabdariffa</name>
    <name type="common">roselle</name>
    <dbReference type="NCBI Taxonomy" id="183260"/>
    <lineage>
        <taxon>Eukaryota</taxon>
        <taxon>Viridiplantae</taxon>
        <taxon>Streptophyta</taxon>
        <taxon>Embryophyta</taxon>
        <taxon>Tracheophyta</taxon>
        <taxon>Spermatophyta</taxon>
        <taxon>Magnoliopsida</taxon>
        <taxon>eudicotyledons</taxon>
        <taxon>Gunneridae</taxon>
        <taxon>Pentapetalae</taxon>
        <taxon>rosids</taxon>
        <taxon>malvids</taxon>
        <taxon>Malvales</taxon>
        <taxon>Malvaceae</taxon>
        <taxon>Malvoideae</taxon>
        <taxon>Hibiscus</taxon>
    </lineage>
</organism>
<dbReference type="PANTHER" id="PTHR45667">
    <property type="entry name" value="S-ADENOSYLMETHIONINE MITOCHONDRIAL CARRIER PROTEIN"/>
    <property type="match status" value="1"/>
</dbReference>
<evidence type="ECO:0000256" key="8">
    <source>
        <dbReference type="ARBA" id="ARBA00023136"/>
    </source>
</evidence>
<comment type="subcellular location">
    <subcellularLocation>
        <location evidence="1">Mitochondrion inner membrane</location>
        <topology evidence="1">Multi-pass membrane protein</topology>
    </subcellularLocation>
</comment>
<evidence type="ECO:0000256" key="2">
    <source>
        <dbReference type="ARBA" id="ARBA00006375"/>
    </source>
</evidence>
<dbReference type="EMBL" id="JBBPBN010000047">
    <property type="protein sequence ID" value="KAK8994498.1"/>
    <property type="molecule type" value="Genomic_DNA"/>
</dbReference>
<dbReference type="Pfam" id="PF00134">
    <property type="entry name" value="Cyclin_N"/>
    <property type="match status" value="1"/>
</dbReference>
<evidence type="ECO:0000256" key="7">
    <source>
        <dbReference type="ARBA" id="ARBA00022989"/>
    </source>
</evidence>
<dbReference type="PROSITE" id="PS50920">
    <property type="entry name" value="SOLCAR"/>
    <property type="match status" value="3"/>
</dbReference>
<accession>A0ABR2Q1E2</accession>
<keyword evidence="3" id="KW-0813">Transport</keyword>
<dbReference type="SUPFAM" id="SSF47473">
    <property type="entry name" value="EF-hand"/>
    <property type="match status" value="1"/>
</dbReference>
<evidence type="ECO:0000256" key="1">
    <source>
        <dbReference type="ARBA" id="ARBA00004448"/>
    </source>
</evidence>
<comment type="caution">
    <text evidence="13">The sequence shown here is derived from an EMBL/GenBank/DDBJ whole genome shotgun (WGS) entry which is preliminary data.</text>
</comment>
<evidence type="ECO:0000259" key="12">
    <source>
        <dbReference type="PROSITE" id="PS50222"/>
    </source>
</evidence>
<dbReference type="Gene3D" id="1.10.472.10">
    <property type="entry name" value="Cyclin-like"/>
    <property type="match status" value="2"/>
</dbReference>
<sequence length="1277" mass="142354">MIYTAIDNFYLTDEQLKNLPSSKDGIDEATETTLRIYGCDLIQESGILLKLPQAVMATGQVLFHRFYCKKSFARFDVKIVAASSLWLASKLEESPRRARQVIIVFHRMECRRENLPVEHLDLYSKKFSDLKAELSRTERHILEEMGFVCHVEHPHKFISNYLATLGTPPELRQEAWNLANDSLRTTLCVRFKSEVVACGVVYAAARRFQVPLPENPPWWKAFDAEKSGIDEICLQIPKEVPPCPLANNNANASNTNVVAADMETEGAKEAKIKMALDKLKESKQSDDESKSLPIEGDAREEPRHKSKSEHKTESSGEKRKESEMRLKGTEINSRIEVIDQRIEQRIQGGILKNQGTTHQVIVIVVSHHILQGRRIVRDITHMLREQSSRLGMRSQLRPRQFLQQILLPIGWTFFGVRWIWFLLNLHTGERGVFEVVGVMLSKNDPMESISNSIQFVKEALLPLELGIKKTAKDVESCFGVSNNKGDNVEFIGQSNVSDRNGKVQISGMRKRNGSFGSGVSDGQFCVGSEERKKGLPIEVPIKDFIGMFLLANDKNSEKVVVRKGLKEKDVNTDEGSCMNCFQFAVTWSVLVNSFVQAIPNSFNSGRKKIQRMGDKDKGCRHSCTHDMKSKAPIECKHSEARAQFNAKNTGLEHNDGKHAPFECFIGLILDQLTQNLQKFDQLLQEIEHMHRDCPQTPSPPPLFDYFKSVTGIWEGQKVGVNGFLGNLKFARVGGVPSGMVGVASQVNEQGDDGVSTGSRVETAGNSPQKLASGILSIPLSNVERLKSTLSTVSLTELIELLPLLGRSSQDHPDKKKLFSVQDFFRYTESEGRRFFEELDRDGDGQVTLDDLEVAMRKRKLPQRYAREFMRRTRSHLFSKSFNWKQFLSLMEQKEPTILRAYTSLCLSKSGTLQKSEILASLKNAGLPANEDNAVAMMRFLNADTEESISYGHFRNFMLLLPSDRLLQDDPRNIWFEAATVVAVAPPVEIHTGSVLKSALAGGLACALSTSLLHPVDTIKTRVQASTMTFPEIISKLPQIGVQGLYRGSIPAILGQFSSHGLRTGIFEASKLVLINVAPNLPDIQVQSMASFCSTLLGTAVRIPCEVLKQRLQAGLFDNVGEALVGTWNQDGLKGFFRGTGATLCREVPFYVAGMGLYAESKKLAQQLLRRELEPWETIVVGALSGGLAAVVTTPFDVMKTRMMTAPGGQPISMSVIAFSILRHEGPLGLFKGAVPRFFWIAPLGAMNFAGYELARKAMVKNEEAAMDQLSQKKLAKI</sequence>